<dbReference type="PROSITE" id="PS51257">
    <property type="entry name" value="PROKAR_LIPOPROTEIN"/>
    <property type="match status" value="1"/>
</dbReference>
<organism evidence="2 3">
    <name type="scientific">Zooshikella ganghwensis</name>
    <dbReference type="NCBI Taxonomy" id="202772"/>
    <lineage>
        <taxon>Bacteria</taxon>
        <taxon>Pseudomonadati</taxon>
        <taxon>Pseudomonadota</taxon>
        <taxon>Gammaproteobacteria</taxon>
        <taxon>Oceanospirillales</taxon>
        <taxon>Zooshikellaceae</taxon>
        <taxon>Zooshikella</taxon>
    </lineage>
</organism>
<evidence type="ECO:0000313" key="2">
    <source>
        <dbReference type="EMBL" id="RDH46790.1"/>
    </source>
</evidence>
<comment type="caution">
    <text evidence="2">The sequence shown here is derived from an EMBL/GenBank/DDBJ whole genome shotgun (WGS) entry which is preliminary data.</text>
</comment>
<name>A0A4P9VXY1_9GAMM</name>
<accession>A0A4P9VXY1</accession>
<dbReference type="EMBL" id="NDXW01000001">
    <property type="protein sequence ID" value="RDH46790.1"/>
    <property type="molecule type" value="Genomic_DNA"/>
</dbReference>
<evidence type="ECO:0000256" key="1">
    <source>
        <dbReference type="ARBA" id="ARBA00022729"/>
    </source>
</evidence>
<dbReference type="Gene3D" id="3.30.1450.10">
    <property type="match status" value="1"/>
</dbReference>
<proteinExistence type="predicted"/>
<evidence type="ECO:0000313" key="3">
    <source>
        <dbReference type="Proteomes" id="UP000257039"/>
    </source>
</evidence>
<dbReference type="Proteomes" id="UP000257039">
    <property type="component" value="Unassembled WGS sequence"/>
</dbReference>
<reference evidence="2 3" key="1">
    <citation type="submission" date="2017-04" db="EMBL/GenBank/DDBJ databases">
        <title>Draft genome sequence of Zooshikella ganghwensis VG4 isolated from Red Sea sediments.</title>
        <authorList>
            <person name="Rehman Z."/>
            <person name="Alam I."/>
            <person name="Kamau A."/>
            <person name="Bajic V."/>
            <person name="Leiknes T."/>
        </authorList>
    </citation>
    <scope>NUCLEOTIDE SEQUENCE [LARGE SCALE GENOMIC DNA]</scope>
    <source>
        <strain evidence="2 3">VG4</strain>
    </source>
</reference>
<keyword evidence="1" id="KW-0732">Signal</keyword>
<sequence>MANSIKALSLAAVTSLLLTGCNKVTQENFEKIEVAMAYSDVTTIIGEPDNCESLSLFKNCFWGDNKKQISIKFVDDKVTLKTSKGLTP</sequence>
<dbReference type="InterPro" id="IPR037873">
    <property type="entry name" value="BamE-like"/>
</dbReference>
<gene>
    <name evidence="2" type="ORF">B9G39_18160</name>
</gene>
<dbReference type="AlphaFoldDB" id="A0A4P9VXY1"/>
<keyword evidence="3" id="KW-1185">Reference proteome</keyword>
<protein>
    <submittedName>
        <fullName evidence="2">DUF3862 domain-containing protein</fullName>
    </submittedName>
</protein>